<evidence type="ECO:0000256" key="1">
    <source>
        <dbReference type="ARBA" id="ARBA00022614"/>
    </source>
</evidence>
<evidence type="ECO:0000313" key="4">
    <source>
        <dbReference type="EMBL" id="CAL6014550.1"/>
    </source>
</evidence>
<dbReference type="Pfam" id="PF12799">
    <property type="entry name" value="LRR_4"/>
    <property type="match status" value="1"/>
</dbReference>
<evidence type="ECO:0000313" key="3">
    <source>
        <dbReference type="EMBL" id="CAI9937908.1"/>
    </source>
</evidence>
<reference evidence="3" key="1">
    <citation type="submission" date="2023-06" db="EMBL/GenBank/DDBJ databases">
        <authorList>
            <person name="Kurt Z."/>
        </authorList>
    </citation>
    <scope>NUCLEOTIDE SEQUENCE</scope>
</reference>
<comment type="caution">
    <text evidence="3">The sequence shown here is derived from an EMBL/GenBank/DDBJ whole genome shotgun (WGS) entry which is preliminary data.</text>
</comment>
<name>A0AA86PIK2_9EUKA</name>
<dbReference type="InterPro" id="IPR032675">
    <property type="entry name" value="LRR_dom_sf"/>
</dbReference>
<dbReference type="PANTHER" id="PTHR46652:SF3">
    <property type="entry name" value="LEUCINE-RICH REPEAT-CONTAINING PROTEIN 9"/>
    <property type="match status" value="1"/>
</dbReference>
<evidence type="ECO:0000256" key="2">
    <source>
        <dbReference type="ARBA" id="ARBA00022737"/>
    </source>
</evidence>
<dbReference type="Proteomes" id="UP001642409">
    <property type="component" value="Unassembled WGS sequence"/>
</dbReference>
<organism evidence="3">
    <name type="scientific">Hexamita inflata</name>
    <dbReference type="NCBI Taxonomy" id="28002"/>
    <lineage>
        <taxon>Eukaryota</taxon>
        <taxon>Metamonada</taxon>
        <taxon>Diplomonadida</taxon>
        <taxon>Hexamitidae</taxon>
        <taxon>Hexamitinae</taxon>
        <taxon>Hexamita</taxon>
    </lineage>
</organism>
<dbReference type="PROSITE" id="PS51450">
    <property type="entry name" value="LRR"/>
    <property type="match status" value="3"/>
</dbReference>
<proteinExistence type="predicted"/>
<dbReference type="PANTHER" id="PTHR46652">
    <property type="entry name" value="LEUCINE-RICH REPEAT AND IQ DOMAIN-CONTAINING PROTEIN 1-RELATED"/>
    <property type="match status" value="1"/>
</dbReference>
<keyword evidence="5" id="KW-1185">Reference proteome</keyword>
<dbReference type="InterPro" id="IPR001611">
    <property type="entry name" value="Leu-rich_rpt"/>
</dbReference>
<accession>A0AA86PIK2</accession>
<dbReference type="InterPro" id="IPR025875">
    <property type="entry name" value="Leu-rich_rpt_4"/>
</dbReference>
<protein>
    <submittedName>
        <fullName evidence="3">Leucine-rich repeat domain-containing protein</fullName>
    </submittedName>
    <submittedName>
        <fullName evidence="4">Leucine-rich_repeat domain-containing protein</fullName>
    </submittedName>
</protein>
<dbReference type="Gene3D" id="3.80.10.10">
    <property type="entry name" value="Ribonuclease Inhibitor"/>
    <property type="match status" value="1"/>
</dbReference>
<gene>
    <name evidence="4" type="ORF">HINF_LOCUS24319</name>
    <name evidence="3" type="ORF">HINF_LOCUS25553</name>
</gene>
<evidence type="ECO:0000313" key="5">
    <source>
        <dbReference type="Proteomes" id="UP001642409"/>
    </source>
</evidence>
<dbReference type="EMBL" id="CATOUU010000653">
    <property type="protein sequence ID" value="CAI9937908.1"/>
    <property type="molecule type" value="Genomic_DNA"/>
</dbReference>
<keyword evidence="2" id="KW-0677">Repeat</keyword>
<dbReference type="SUPFAM" id="SSF52058">
    <property type="entry name" value="L domain-like"/>
    <property type="match status" value="1"/>
</dbReference>
<keyword evidence="1" id="KW-0433">Leucine-rich repeat</keyword>
<dbReference type="InterPro" id="IPR050836">
    <property type="entry name" value="SDS22/Internalin_LRR"/>
</dbReference>
<dbReference type="EMBL" id="CAXDID020000071">
    <property type="protein sequence ID" value="CAL6014550.1"/>
    <property type="molecule type" value="Genomic_DNA"/>
</dbReference>
<reference evidence="4 5" key="2">
    <citation type="submission" date="2024-07" db="EMBL/GenBank/DDBJ databases">
        <authorList>
            <person name="Akdeniz Z."/>
        </authorList>
    </citation>
    <scope>NUCLEOTIDE SEQUENCE [LARGE SCALE GENOMIC DNA]</scope>
</reference>
<sequence length="300" mass="34947">MQTKQDLRMVQKYINKISGQKLKIFQDSNVKSFQFVQNLKINELELQNCSQVSFANPPTNITVLQITHCKLSQINGIKYMNVIELDLSQNEIADFSELKYLKDLKRVNIATNDATNLRFVSQLKHIEQLIAFNNLITDITGIQMLFALKTLNLSCNMIMDLSPLEKLVQIETLQLGQNKIVDIEAIRDLTNIQKLSIQFNQISDFSPLQNHENKDKYGIQQQYTPKQTSITQSNILKQIYHSEQRVEKMQIKTHCFNNKYQRVKGFIYALNSQIVVLNTHFINKIVLEFKQLQQFNENCQ</sequence>
<dbReference type="AlphaFoldDB" id="A0AA86PIK2"/>